<comment type="caution">
    <text evidence="3">The sequence shown here is derived from an EMBL/GenBank/DDBJ whole genome shotgun (WGS) entry which is preliminary data.</text>
</comment>
<reference evidence="3 4" key="1">
    <citation type="journal article" date="2019" name="Int. J. Syst. Evol. Microbiol.">
        <title>The Global Catalogue of Microorganisms (GCM) 10K type strain sequencing project: providing services to taxonomists for standard genome sequencing and annotation.</title>
        <authorList>
            <consortium name="The Broad Institute Genomics Platform"/>
            <consortium name="The Broad Institute Genome Sequencing Center for Infectious Disease"/>
            <person name="Wu L."/>
            <person name="Ma J."/>
        </authorList>
    </citation>
    <scope>NUCLEOTIDE SEQUENCE [LARGE SCALE GENOMIC DNA]</scope>
    <source>
        <strain evidence="3 4">JCM 4788</strain>
    </source>
</reference>
<gene>
    <name evidence="3" type="ORF">GCM10010357_21560</name>
</gene>
<sequence length="64" mass="7360">MTSEAAGWHTSSYTGPDNNCVEHAPLRDSRQAIRDTKDPDRRITLVFSFTAWQSFVDAQKGRWF</sequence>
<dbReference type="Proteomes" id="UP001500879">
    <property type="component" value="Unassembled WGS sequence"/>
</dbReference>
<feature type="compositionally biased region" description="Polar residues" evidence="1">
    <location>
        <begin position="1"/>
        <end position="17"/>
    </location>
</feature>
<evidence type="ECO:0000256" key="1">
    <source>
        <dbReference type="SAM" id="MobiDB-lite"/>
    </source>
</evidence>
<evidence type="ECO:0000259" key="2">
    <source>
        <dbReference type="Pfam" id="PF04149"/>
    </source>
</evidence>
<feature type="compositionally biased region" description="Basic and acidic residues" evidence="1">
    <location>
        <begin position="24"/>
        <end position="35"/>
    </location>
</feature>
<dbReference type="Pfam" id="PF04149">
    <property type="entry name" value="DUF397"/>
    <property type="match status" value="1"/>
</dbReference>
<feature type="domain" description="DUF397" evidence="2">
    <location>
        <begin position="6"/>
        <end position="58"/>
    </location>
</feature>
<dbReference type="InterPro" id="IPR007278">
    <property type="entry name" value="DUF397"/>
</dbReference>
<evidence type="ECO:0000313" key="4">
    <source>
        <dbReference type="Proteomes" id="UP001500879"/>
    </source>
</evidence>
<feature type="region of interest" description="Disordered" evidence="1">
    <location>
        <begin position="1"/>
        <end position="35"/>
    </location>
</feature>
<dbReference type="RefSeq" id="WP_344022534.1">
    <property type="nucleotide sequence ID" value="NZ_BAAABX010000023.1"/>
</dbReference>
<organism evidence="3 4">
    <name type="scientific">Streptomyces luteireticuli</name>
    <dbReference type="NCBI Taxonomy" id="173858"/>
    <lineage>
        <taxon>Bacteria</taxon>
        <taxon>Bacillati</taxon>
        <taxon>Actinomycetota</taxon>
        <taxon>Actinomycetes</taxon>
        <taxon>Kitasatosporales</taxon>
        <taxon>Streptomycetaceae</taxon>
        <taxon>Streptomyces</taxon>
    </lineage>
</organism>
<dbReference type="EMBL" id="BAAABX010000023">
    <property type="protein sequence ID" value="GAA0400204.1"/>
    <property type="molecule type" value="Genomic_DNA"/>
</dbReference>
<evidence type="ECO:0000313" key="3">
    <source>
        <dbReference type="EMBL" id="GAA0400204.1"/>
    </source>
</evidence>
<accession>A0ABN0YM18</accession>
<keyword evidence="4" id="KW-1185">Reference proteome</keyword>
<name>A0ABN0YM18_9ACTN</name>
<proteinExistence type="predicted"/>
<protein>
    <recommendedName>
        <fullName evidence="2">DUF397 domain-containing protein</fullName>
    </recommendedName>
</protein>